<reference evidence="1 2" key="1">
    <citation type="submission" date="2014-04" db="EMBL/GenBank/DDBJ databases">
        <authorList>
            <consortium name="DOE Joint Genome Institute"/>
            <person name="Kuo A."/>
            <person name="Kohler A."/>
            <person name="Jargeat P."/>
            <person name="Nagy L.G."/>
            <person name="Floudas D."/>
            <person name="Copeland A."/>
            <person name="Barry K.W."/>
            <person name="Cichocki N."/>
            <person name="Veneault-Fourrey C."/>
            <person name="LaButti K."/>
            <person name="Lindquist E.A."/>
            <person name="Lipzen A."/>
            <person name="Lundell T."/>
            <person name="Morin E."/>
            <person name="Murat C."/>
            <person name="Sun H."/>
            <person name="Tunlid A."/>
            <person name="Henrissat B."/>
            <person name="Grigoriev I.V."/>
            <person name="Hibbett D.S."/>
            <person name="Martin F."/>
            <person name="Nordberg H.P."/>
            <person name="Cantor M.N."/>
            <person name="Hua S.X."/>
        </authorList>
    </citation>
    <scope>NUCLEOTIDE SEQUENCE [LARGE SCALE GENOMIC DNA]</scope>
    <source>
        <strain evidence="1 2">Ve08.2h10</strain>
    </source>
</reference>
<organism evidence="1 2">
    <name type="scientific">Paxillus rubicundulus Ve08.2h10</name>
    <dbReference type="NCBI Taxonomy" id="930991"/>
    <lineage>
        <taxon>Eukaryota</taxon>
        <taxon>Fungi</taxon>
        <taxon>Dikarya</taxon>
        <taxon>Basidiomycota</taxon>
        <taxon>Agaricomycotina</taxon>
        <taxon>Agaricomycetes</taxon>
        <taxon>Agaricomycetidae</taxon>
        <taxon>Boletales</taxon>
        <taxon>Paxilineae</taxon>
        <taxon>Paxillaceae</taxon>
        <taxon>Paxillus</taxon>
    </lineage>
</organism>
<dbReference type="EMBL" id="KN825869">
    <property type="protein sequence ID" value="KIK81090.1"/>
    <property type="molecule type" value="Genomic_DNA"/>
</dbReference>
<evidence type="ECO:0000313" key="2">
    <source>
        <dbReference type="Proteomes" id="UP000054538"/>
    </source>
</evidence>
<proteinExistence type="predicted"/>
<dbReference type="InParanoid" id="A0A0D0DPU2"/>
<dbReference type="HOGENOM" id="CLU_036321_3_0_1"/>
<name>A0A0D0DPU2_9AGAM</name>
<keyword evidence="2" id="KW-1185">Reference proteome</keyword>
<dbReference type="Proteomes" id="UP000054538">
    <property type="component" value="Unassembled WGS sequence"/>
</dbReference>
<reference evidence="2" key="2">
    <citation type="submission" date="2015-01" db="EMBL/GenBank/DDBJ databases">
        <title>Evolutionary Origins and Diversification of the Mycorrhizal Mutualists.</title>
        <authorList>
            <consortium name="DOE Joint Genome Institute"/>
            <consortium name="Mycorrhizal Genomics Consortium"/>
            <person name="Kohler A."/>
            <person name="Kuo A."/>
            <person name="Nagy L.G."/>
            <person name="Floudas D."/>
            <person name="Copeland A."/>
            <person name="Barry K.W."/>
            <person name="Cichocki N."/>
            <person name="Veneault-Fourrey C."/>
            <person name="LaButti K."/>
            <person name="Lindquist E.A."/>
            <person name="Lipzen A."/>
            <person name="Lundell T."/>
            <person name="Morin E."/>
            <person name="Murat C."/>
            <person name="Riley R."/>
            <person name="Ohm R."/>
            <person name="Sun H."/>
            <person name="Tunlid A."/>
            <person name="Henrissat B."/>
            <person name="Grigoriev I.V."/>
            <person name="Hibbett D.S."/>
            <person name="Martin F."/>
        </authorList>
    </citation>
    <scope>NUCLEOTIDE SEQUENCE [LARGE SCALE GENOMIC DNA]</scope>
    <source>
        <strain evidence="2">Ve08.2h10</strain>
    </source>
</reference>
<accession>A0A0D0DPU2</accession>
<evidence type="ECO:0000313" key="1">
    <source>
        <dbReference type="EMBL" id="KIK81090.1"/>
    </source>
</evidence>
<dbReference type="STRING" id="930991.A0A0D0DPU2"/>
<sequence>MASNSNSLALDVPTLTSLNYLVWAPKMTNVLWASRLNWVLRKTHPEESEEGSDQTKVNEWDNTNNFGVPVLDFTVFCHQGYSTAKEVWDGLESQFAKPSITSIYMEFKAMMDTTIPEGNHPAPAFAKITAHFVHPKEFKYDIPYRVQVMIILAKFPQYMNVVAHLLNINPDDITVQSIDGMATVC</sequence>
<dbReference type="OrthoDB" id="2741288at2759"/>
<gene>
    <name evidence="1" type="ORF">PAXRUDRAFT_156923</name>
</gene>
<protein>
    <submittedName>
        <fullName evidence="1">Uncharacterized protein</fullName>
    </submittedName>
</protein>
<dbReference type="AlphaFoldDB" id="A0A0D0DPU2"/>